<dbReference type="RefSeq" id="WP_071184866.1">
    <property type="nucleotide sequence ID" value="NZ_CP017774.1"/>
</dbReference>
<dbReference type="EMBL" id="CP017774">
    <property type="protein sequence ID" value="AOZ99617.1"/>
    <property type="molecule type" value="Genomic_DNA"/>
</dbReference>
<accession>A0A1D9PAQ0</accession>
<keyword evidence="2" id="KW-1185">Reference proteome</keyword>
<proteinExistence type="predicted"/>
<dbReference type="Proteomes" id="UP000178198">
    <property type="component" value="Chromosome"/>
</dbReference>
<dbReference type="AlphaFoldDB" id="A0A1D9PAQ0"/>
<gene>
    <name evidence="1" type="ORF">BIW12_09275</name>
</gene>
<evidence type="ECO:0000313" key="2">
    <source>
        <dbReference type="Proteomes" id="UP000178198"/>
    </source>
</evidence>
<reference evidence="1 2" key="1">
    <citation type="submission" date="2016-10" db="EMBL/GenBank/DDBJ databases">
        <title>Complete Genome Sequence of Flavobacterium sp. PK15.</title>
        <authorList>
            <person name="Ekwe A."/>
            <person name="Kim S.B."/>
        </authorList>
    </citation>
    <scope>NUCLEOTIDE SEQUENCE [LARGE SCALE GENOMIC DNA]</scope>
    <source>
        <strain evidence="1 2">PK15</strain>
    </source>
</reference>
<protein>
    <submittedName>
        <fullName evidence="1">Uncharacterized protein</fullName>
    </submittedName>
</protein>
<name>A0A1D9PAQ0_9FLAO</name>
<evidence type="ECO:0000313" key="1">
    <source>
        <dbReference type="EMBL" id="AOZ99617.1"/>
    </source>
</evidence>
<organism evidence="1 2">
    <name type="scientific">Flavobacterium commune</name>
    <dbReference type="NCBI Taxonomy" id="1306519"/>
    <lineage>
        <taxon>Bacteria</taxon>
        <taxon>Pseudomonadati</taxon>
        <taxon>Bacteroidota</taxon>
        <taxon>Flavobacteriia</taxon>
        <taxon>Flavobacteriales</taxon>
        <taxon>Flavobacteriaceae</taxon>
        <taxon>Flavobacterium</taxon>
    </lineage>
</organism>
<dbReference type="KEGG" id="fcm:BIW12_09275"/>
<sequence length="90" mass="10369">MQNSKITVQEFDKTPIQNFFNKLRVAYNLIKAEKSIVIIGDKIESFNLDPEKVMGICGKISINLKVAQELKEMELQDQLVSESIHRLVYN</sequence>
<dbReference type="STRING" id="1306519.BIW12_09275"/>